<gene>
    <name evidence="1" type="ORF">SAPINGB_P000937</name>
</gene>
<dbReference type="Gene3D" id="3.40.395.10">
    <property type="entry name" value="Adenoviral Proteinase, Chain A"/>
    <property type="match status" value="1"/>
</dbReference>
<evidence type="ECO:0000313" key="1">
    <source>
        <dbReference type="EMBL" id="VVT45880.1"/>
    </source>
</evidence>
<evidence type="ECO:0000313" key="2">
    <source>
        <dbReference type="Proteomes" id="UP000398389"/>
    </source>
</evidence>
<dbReference type="Proteomes" id="UP000398389">
    <property type="component" value="Unassembled WGS sequence"/>
</dbReference>
<reference evidence="1 2" key="1">
    <citation type="submission" date="2019-09" db="EMBL/GenBank/DDBJ databases">
        <authorList>
            <person name="Brejova B."/>
        </authorList>
    </citation>
    <scope>NUCLEOTIDE SEQUENCE [LARGE SCALE GENOMIC DNA]</scope>
</reference>
<proteinExistence type="predicted"/>
<accession>A0A5E8B3R3</accession>
<dbReference type="InterPro" id="IPR038765">
    <property type="entry name" value="Papain-like_cys_pep_sf"/>
</dbReference>
<dbReference type="RefSeq" id="XP_031851551.1">
    <property type="nucleotide sequence ID" value="XM_031995660.1"/>
</dbReference>
<sequence>MSNTSQLFNNSSKKTVLIETYMGTPFLSKLTTSDIVDIIDDKLKNFSILWAHTNDEFKNYLETKFEQSSWLKSFRVGNSEQEFGLFLPINYKSHWSLVFFFCRPSDNCFQVFVHDSLYKSKDEFFENSSQKSDFFDLNIFLSNVDILRNKIFKNNLNNTETSVMSQRFSFEDLKFVPLHLQKDDQSSGIQMALNAKCICTAYLSPSGVLNWLETGPSVQQLYGEDLRQFRHKIVTEINLDDFPVKPSGKKIKKSSTAVDYSENLILSDEFTQEFLSTYNEATAALFVERNVLLFYDQLNHQKIGSKKRDVYDNIQVLPDDFECQYWPDRFKFQSLLINFDFFLLYPNLFKLYQQGRHEEIAMWKKIVIKHLHIPSHLLTFDFVQNHDRISYLNMYDHCMGLMSDELFHSQFSETADDTQNFDPMLIKQLLFSLPRGFSEWRIASEGMRYRRQIKITCLSRSMTNSILTVTNVLEKVTRGKPDTLIIPPGEILSELKKISQQGLVKDPADAWNNRISSYLNQKFYYVPKEIVRHVYLNRSKIYEDSDTL</sequence>
<protein>
    <submittedName>
        <fullName evidence="1">Uncharacterized protein</fullName>
    </submittedName>
</protein>
<keyword evidence="2" id="KW-1185">Reference proteome</keyword>
<organism evidence="1 2">
    <name type="scientific">Magnusiomyces paraingens</name>
    <dbReference type="NCBI Taxonomy" id="2606893"/>
    <lineage>
        <taxon>Eukaryota</taxon>
        <taxon>Fungi</taxon>
        <taxon>Dikarya</taxon>
        <taxon>Ascomycota</taxon>
        <taxon>Saccharomycotina</taxon>
        <taxon>Dipodascomycetes</taxon>
        <taxon>Dipodascales</taxon>
        <taxon>Dipodascaceae</taxon>
        <taxon>Magnusiomyces</taxon>
    </lineage>
</organism>
<dbReference type="GeneID" id="43579760"/>
<dbReference type="AlphaFoldDB" id="A0A5E8B3R3"/>
<dbReference type="EMBL" id="CABVLU010000001">
    <property type="protein sequence ID" value="VVT45880.1"/>
    <property type="molecule type" value="Genomic_DNA"/>
</dbReference>
<name>A0A5E8B3R3_9ASCO</name>
<dbReference type="SUPFAM" id="SSF54001">
    <property type="entry name" value="Cysteine proteinases"/>
    <property type="match status" value="1"/>
</dbReference>